<dbReference type="AlphaFoldDB" id="A0AAN9EFA1"/>
<sequence>MYYLCTVNLYHSILLSCTLLFFLGLLKLCDPYEAFACLRFFSVGVLMLSVIVAMIIILVIIGSVHRFSLLHDIIIWYVLND</sequence>
<keyword evidence="1" id="KW-0472">Membrane</keyword>
<evidence type="ECO:0000313" key="2">
    <source>
        <dbReference type="EMBL" id="KAK7255889.1"/>
    </source>
</evidence>
<feature type="transmembrane region" description="Helical" evidence="1">
    <location>
        <begin position="7"/>
        <end position="26"/>
    </location>
</feature>
<reference evidence="2 3" key="1">
    <citation type="submission" date="2024-01" db="EMBL/GenBank/DDBJ databases">
        <title>The genomes of 5 underutilized Papilionoideae crops provide insights into root nodulation and disease resistanc.</title>
        <authorList>
            <person name="Yuan L."/>
        </authorList>
    </citation>
    <scope>NUCLEOTIDE SEQUENCE [LARGE SCALE GENOMIC DNA]</scope>
    <source>
        <strain evidence="2">ZHUSHIDOU_FW_LH</strain>
        <tissue evidence="2">Leaf</tissue>
    </source>
</reference>
<keyword evidence="3" id="KW-1185">Reference proteome</keyword>
<evidence type="ECO:0000256" key="1">
    <source>
        <dbReference type="SAM" id="Phobius"/>
    </source>
</evidence>
<gene>
    <name evidence="2" type="ORF">RIF29_29316</name>
</gene>
<feature type="transmembrane region" description="Helical" evidence="1">
    <location>
        <begin position="38"/>
        <end position="61"/>
    </location>
</feature>
<dbReference type="Proteomes" id="UP001372338">
    <property type="component" value="Unassembled WGS sequence"/>
</dbReference>
<dbReference type="EMBL" id="JAYWIO010000006">
    <property type="protein sequence ID" value="KAK7255889.1"/>
    <property type="molecule type" value="Genomic_DNA"/>
</dbReference>
<name>A0AAN9EFA1_CROPI</name>
<evidence type="ECO:0000313" key="3">
    <source>
        <dbReference type="Proteomes" id="UP001372338"/>
    </source>
</evidence>
<comment type="caution">
    <text evidence="2">The sequence shown here is derived from an EMBL/GenBank/DDBJ whole genome shotgun (WGS) entry which is preliminary data.</text>
</comment>
<organism evidence="2 3">
    <name type="scientific">Crotalaria pallida</name>
    <name type="common">Smooth rattlebox</name>
    <name type="synonym">Crotalaria striata</name>
    <dbReference type="NCBI Taxonomy" id="3830"/>
    <lineage>
        <taxon>Eukaryota</taxon>
        <taxon>Viridiplantae</taxon>
        <taxon>Streptophyta</taxon>
        <taxon>Embryophyta</taxon>
        <taxon>Tracheophyta</taxon>
        <taxon>Spermatophyta</taxon>
        <taxon>Magnoliopsida</taxon>
        <taxon>eudicotyledons</taxon>
        <taxon>Gunneridae</taxon>
        <taxon>Pentapetalae</taxon>
        <taxon>rosids</taxon>
        <taxon>fabids</taxon>
        <taxon>Fabales</taxon>
        <taxon>Fabaceae</taxon>
        <taxon>Papilionoideae</taxon>
        <taxon>50 kb inversion clade</taxon>
        <taxon>genistoids sensu lato</taxon>
        <taxon>core genistoids</taxon>
        <taxon>Crotalarieae</taxon>
        <taxon>Crotalaria</taxon>
    </lineage>
</organism>
<keyword evidence="1" id="KW-1133">Transmembrane helix</keyword>
<accession>A0AAN9EFA1</accession>
<proteinExistence type="predicted"/>
<keyword evidence="1" id="KW-0812">Transmembrane</keyword>
<protein>
    <submittedName>
        <fullName evidence="2">Uncharacterized protein</fullName>
    </submittedName>
</protein>